<keyword evidence="7" id="KW-0560">Oxidoreductase</keyword>
<dbReference type="FunFam" id="3.30.365.10:FF:000001">
    <property type="entry name" value="Xanthine dehydrogenase oxidase"/>
    <property type="match status" value="1"/>
</dbReference>
<evidence type="ECO:0000256" key="8">
    <source>
        <dbReference type="ARBA" id="ARBA00023004"/>
    </source>
</evidence>
<dbReference type="Gene3D" id="3.30.465.10">
    <property type="match status" value="1"/>
</dbReference>
<keyword evidence="8" id="KW-0408">Iron</keyword>
<organism evidence="14">
    <name type="scientific">Arion vulgaris</name>
    <dbReference type="NCBI Taxonomy" id="1028688"/>
    <lineage>
        <taxon>Eukaryota</taxon>
        <taxon>Metazoa</taxon>
        <taxon>Spiralia</taxon>
        <taxon>Lophotrochozoa</taxon>
        <taxon>Mollusca</taxon>
        <taxon>Gastropoda</taxon>
        <taxon>Heterobranchia</taxon>
        <taxon>Euthyneura</taxon>
        <taxon>Panpulmonata</taxon>
        <taxon>Eupulmonata</taxon>
        <taxon>Stylommatophora</taxon>
        <taxon>Helicina</taxon>
        <taxon>Arionoidea</taxon>
        <taxon>Arionidae</taxon>
        <taxon>Arion</taxon>
    </lineage>
</organism>
<keyword evidence="4" id="KW-0500">Molybdenum</keyword>
<dbReference type="SUPFAM" id="SSF54665">
    <property type="entry name" value="CO dehydrogenase molybdoprotein N-domain-like"/>
    <property type="match status" value="1"/>
</dbReference>
<protein>
    <recommendedName>
        <fullName evidence="15">Aldehyde oxidase/xanthine dehydrogenase a/b hammerhead domain-containing protein</fullName>
    </recommendedName>
</protein>
<feature type="non-terminal residue" evidence="14">
    <location>
        <position position="566"/>
    </location>
</feature>
<evidence type="ECO:0000256" key="6">
    <source>
        <dbReference type="ARBA" id="ARBA00022723"/>
    </source>
</evidence>
<dbReference type="SUPFAM" id="SSF56003">
    <property type="entry name" value="Molybdenum cofactor-binding domain"/>
    <property type="match status" value="1"/>
</dbReference>
<dbReference type="PANTHER" id="PTHR45444:SF3">
    <property type="entry name" value="XANTHINE DEHYDROGENASE"/>
    <property type="match status" value="1"/>
</dbReference>
<dbReference type="GO" id="GO:0005506">
    <property type="term" value="F:iron ion binding"/>
    <property type="evidence" value="ECO:0007669"/>
    <property type="project" value="InterPro"/>
</dbReference>
<evidence type="ECO:0000256" key="4">
    <source>
        <dbReference type="ARBA" id="ARBA00022505"/>
    </source>
</evidence>
<dbReference type="SMART" id="SM01092">
    <property type="entry name" value="CO_deh_flav_C"/>
    <property type="match status" value="1"/>
</dbReference>
<keyword evidence="5" id="KW-0001">2Fe-2S</keyword>
<comment type="cofactor">
    <cofactor evidence="2">
        <name>FAD</name>
        <dbReference type="ChEBI" id="CHEBI:57692"/>
    </cofactor>
</comment>
<evidence type="ECO:0000256" key="9">
    <source>
        <dbReference type="ARBA" id="ARBA00023014"/>
    </source>
</evidence>
<dbReference type="InterPro" id="IPR000674">
    <property type="entry name" value="Ald_Oxase/Xan_DH_a/b"/>
</dbReference>
<keyword evidence="6" id="KW-0479">Metal-binding</keyword>
<dbReference type="GO" id="GO:0016491">
    <property type="term" value="F:oxidoreductase activity"/>
    <property type="evidence" value="ECO:0007669"/>
    <property type="project" value="UniProtKB-KW"/>
</dbReference>
<gene>
    <name evidence="14" type="primary">ORF179832</name>
</gene>
<dbReference type="Pfam" id="PF01315">
    <property type="entry name" value="Ald_Xan_dh_C"/>
    <property type="match status" value="1"/>
</dbReference>
<dbReference type="InterPro" id="IPR016169">
    <property type="entry name" value="FAD-bd_PCMH_sub2"/>
</dbReference>
<dbReference type="SUPFAM" id="SSF55447">
    <property type="entry name" value="CO dehydrogenase flavoprotein C-terminal domain-like"/>
    <property type="match status" value="1"/>
</dbReference>
<feature type="domain" description="Aldehyde oxidase/xanthine dehydrogenase a/b hammerhead" evidence="12">
    <location>
        <begin position="220"/>
        <end position="325"/>
    </location>
</feature>
<dbReference type="Pfam" id="PF03450">
    <property type="entry name" value="CO_deh_flav_C"/>
    <property type="match status" value="1"/>
</dbReference>
<evidence type="ECO:0000256" key="11">
    <source>
        <dbReference type="SAM" id="MobiDB-lite"/>
    </source>
</evidence>
<dbReference type="SUPFAM" id="SSF56176">
    <property type="entry name" value="FAD-binding/transporter-associated domain-like"/>
    <property type="match status" value="1"/>
</dbReference>
<dbReference type="InterPro" id="IPR036318">
    <property type="entry name" value="FAD-bd_PCMH-like_sf"/>
</dbReference>
<evidence type="ECO:0000256" key="7">
    <source>
        <dbReference type="ARBA" id="ARBA00023002"/>
    </source>
</evidence>
<evidence type="ECO:0000256" key="1">
    <source>
        <dbReference type="ARBA" id="ARBA00001924"/>
    </source>
</evidence>
<feature type="region of interest" description="Disordered" evidence="11">
    <location>
        <begin position="544"/>
        <end position="566"/>
    </location>
</feature>
<dbReference type="InterPro" id="IPR002346">
    <property type="entry name" value="Mopterin_DH_FAD-bd"/>
</dbReference>
<dbReference type="FunFam" id="3.90.1170.50:FF:000001">
    <property type="entry name" value="Aldehyde oxidase 1"/>
    <property type="match status" value="1"/>
</dbReference>
<evidence type="ECO:0000259" key="13">
    <source>
        <dbReference type="SMART" id="SM01092"/>
    </source>
</evidence>
<dbReference type="GO" id="GO:0043546">
    <property type="term" value="F:molybdopterin cofactor binding"/>
    <property type="evidence" value="ECO:0007669"/>
    <property type="project" value="InterPro"/>
</dbReference>
<dbReference type="SMART" id="SM01008">
    <property type="entry name" value="Ald_Xan_dh_C"/>
    <property type="match status" value="1"/>
</dbReference>
<evidence type="ECO:0000313" key="14">
    <source>
        <dbReference type="EMBL" id="CEK90909.1"/>
    </source>
</evidence>
<dbReference type="EMBL" id="HACG01044044">
    <property type="protein sequence ID" value="CEK90909.1"/>
    <property type="molecule type" value="Transcribed_RNA"/>
</dbReference>
<evidence type="ECO:0000256" key="2">
    <source>
        <dbReference type="ARBA" id="ARBA00001974"/>
    </source>
</evidence>
<dbReference type="InterPro" id="IPR037165">
    <property type="entry name" value="AldOxase/xan_DH_Mopterin-bd_sf"/>
</dbReference>
<dbReference type="PROSITE" id="PS00559">
    <property type="entry name" value="MOLYBDOPTERIN_EUK"/>
    <property type="match status" value="1"/>
</dbReference>
<comment type="cofactor">
    <cofactor evidence="10">
        <name>[2Fe-2S] cluster</name>
        <dbReference type="ChEBI" id="CHEBI:190135"/>
    </cofactor>
</comment>
<dbReference type="AlphaFoldDB" id="A0A0B7BC48"/>
<feature type="domain" description="CO dehydrogenase flavoprotein C-terminal" evidence="13">
    <location>
        <begin position="60"/>
        <end position="163"/>
    </location>
</feature>
<dbReference type="InterPro" id="IPR036856">
    <property type="entry name" value="Ald_Oxase/Xan_DH_a/b_sf"/>
</dbReference>
<evidence type="ECO:0000256" key="5">
    <source>
        <dbReference type="ARBA" id="ARBA00022714"/>
    </source>
</evidence>
<dbReference type="Pfam" id="PF02738">
    <property type="entry name" value="MoCoBD_1"/>
    <property type="match status" value="1"/>
</dbReference>
<sequence length="566" mass="61492">MNPILLAAGATIQVQSQERGQRLLKMDKSFFCGYRKTSVANDEVLLSVTIPFTQENEYFASYKQANRKDDDISLVTAGMMVALSKTNTINKITLAFGGMGITALLANSTMDNILGDEWNDSLIPKVCDLLASDLPLAPGAPGGYAEYRQVLAVSFFFKFFVMVRQQVFRNEIMDNCSAIEPMDKPTCKAMQVVGGQDSRLHTLDVVGKPFVHSSALQQSTGEAIYVDDLLPAAGELHLALVTSTRPHAKILSINPSQALASPGVVDFISATDVQGVNSFGMFMDTAFATDEVTCQGQIIGAILAETQVLARNAAKLVDIKYQDKQPTIITIEDAIKYKSYYKPLRRIRNGNLEVGFSACSHTLEGDIRIGGQNHFYMETMSTRVLPGENGELEVVSSTQNPSELQMEVAKVVGVPASKVVVRVKRLGGGFGGKESQAILSAVPAALAARKVGRPVRCVLDRDIDMITTGNRHPFLGKYKVGFTSDGKLTALDLELYSNAGNSLDLSLAVMERAIIETDATVNIPHLRIVGRACRTNIMSNTAFRGFGSPQGPGNKFQPTRSYNPLW</sequence>
<dbReference type="Pfam" id="PF00941">
    <property type="entry name" value="FAD_binding_5"/>
    <property type="match status" value="1"/>
</dbReference>
<dbReference type="Gene3D" id="3.90.1170.50">
    <property type="entry name" value="Aldehyde oxidase/xanthine dehydrogenase, a/b hammerhead"/>
    <property type="match status" value="1"/>
</dbReference>
<keyword evidence="9" id="KW-0411">Iron-sulfur</keyword>
<comment type="cofactor">
    <cofactor evidence="1">
        <name>Mo-molybdopterin</name>
        <dbReference type="ChEBI" id="CHEBI:71302"/>
    </cofactor>
</comment>
<comment type="similarity">
    <text evidence="3">Belongs to the xanthine dehydrogenase family.</text>
</comment>
<name>A0A0B7BC48_9EUPU</name>
<evidence type="ECO:0008006" key="15">
    <source>
        <dbReference type="Google" id="ProtNLM"/>
    </source>
</evidence>
<accession>A0A0B7BC48</accession>
<dbReference type="InterPro" id="IPR036683">
    <property type="entry name" value="CO_DH_flav_C_dom_sf"/>
</dbReference>
<evidence type="ECO:0000259" key="12">
    <source>
        <dbReference type="SMART" id="SM01008"/>
    </source>
</evidence>
<dbReference type="GO" id="GO:0050660">
    <property type="term" value="F:flavin adenine dinucleotide binding"/>
    <property type="evidence" value="ECO:0007669"/>
    <property type="project" value="InterPro"/>
</dbReference>
<feature type="compositionally biased region" description="Polar residues" evidence="11">
    <location>
        <begin position="556"/>
        <end position="566"/>
    </location>
</feature>
<dbReference type="Gene3D" id="3.30.365.10">
    <property type="entry name" value="Aldehyde oxidase/xanthine dehydrogenase, molybdopterin binding domain"/>
    <property type="match status" value="2"/>
</dbReference>
<dbReference type="InterPro" id="IPR005107">
    <property type="entry name" value="CO_DH_flav_C"/>
</dbReference>
<dbReference type="Gene3D" id="3.30.390.50">
    <property type="entry name" value="CO dehydrogenase flavoprotein, C-terminal domain"/>
    <property type="match status" value="1"/>
</dbReference>
<reference evidence="14" key="1">
    <citation type="submission" date="2014-12" db="EMBL/GenBank/DDBJ databases">
        <title>Insight into the proteome of Arion vulgaris.</title>
        <authorList>
            <person name="Aradska J."/>
            <person name="Bulat T."/>
            <person name="Smidak R."/>
            <person name="Sarate P."/>
            <person name="Gangsoo J."/>
            <person name="Sialana F."/>
            <person name="Bilban M."/>
            <person name="Lubec G."/>
        </authorList>
    </citation>
    <scope>NUCLEOTIDE SEQUENCE</scope>
    <source>
        <tissue evidence="14">Skin</tissue>
    </source>
</reference>
<dbReference type="PANTHER" id="PTHR45444">
    <property type="entry name" value="XANTHINE DEHYDROGENASE"/>
    <property type="match status" value="1"/>
</dbReference>
<dbReference type="InterPro" id="IPR022407">
    <property type="entry name" value="OxRdtase_Mopterin_BS"/>
</dbReference>
<dbReference type="InterPro" id="IPR016208">
    <property type="entry name" value="Ald_Oxase/xanthine_DH-like"/>
</dbReference>
<dbReference type="InterPro" id="IPR008274">
    <property type="entry name" value="AldOxase/xan_DH_MoCoBD1"/>
</dbReference>
<proteinExistence type="inferred from homology"/>
<evidence type="ECO:0000256" key="10">
    <source>
        <dbReference type="ARBA" id="ARBA00034078"/>
    </source>
</evidence>
<evidence type="ECO:0000256" key="3">
    <source>
        <dbReference type="ARBA" id="ARBA00006849"/>
    </source>
</evidence>
<dbReference type="GO" id="GO:0051537">
    <property type="term" value="F:2 iron, 2 sulfur cluster binding"/>
    <property type="evidence" value="ECO:0007669"/>
    <property type="project" value="UniProtKB-KW"/>
</dbReference>